<sequence length="141" mass="16098">MGISCSGDGSPVPEADETTFIHKSRESRSRMPESMRTKTKLVPQNRDGLNERRSRSTGQLHEEIHSNGHSQGRRRIFYGQHRRVSSDRQRTARTAMKFSPAFPQFALSHIKEKTLENVGENKYYEYSSNLSEVQPGACELN</sequence>
<protein>
    <submittedName>
        <fullName evidence="2">Uncharacterized protein</fullName>
    </submittedName>
</protein>
<dbReference type="EMBL" id="HBHP01007473">
    <property type="protein sequence ID" value="CAD9753322.1"/>
    <property type="molecule type" value="Transcribed_RNA"/>
</dbReference>
<dbReference type="AlphaFoldDB" id="A0A7S2TKE0"/>
<accession>A0A7S2TKE0</accession>
<feature type="region of interest" description="Disordered" evidence="1">
    <location>
        <begin position="1"/>
        <end position="72"/>
    </location>
</feature>
<feature type="compositionally biased region" description="Basic and acidic residues" evidence="1">
    <location>
        <begin position="48"/>
        <end position="66"/>
    </location>
</feature>
<evidence type="ECO:0000313" key="2">
    <source>
        <dbReference type="EMBL" id="CAD9753322.1"/>
    </source>
</evidence>
<proteinExistence type="predicted"/>
<feature type="compositionally biased region" description="Basic and acidic residues" evidence="1">
    <location>
        <begin position="19"/>
        <end position="36"/>
    </location>
</feature>
<organism evidence="2">
    <name type="scientific">Lotharella oceanica</name>
    <dbReference type="NCBI Taxonomy" id="641309"/>
    <lineage>
        <taxon>Eukaryota</taxon>
        <taxon>Sar</taxon>
        <taxon>Rhizaria</taxon>
        <taxon>Cercozoa</taxon>
        <taxon>Chlorarachniophyceae</taxon>
        <taxon>Lotharella</taxon>
    </lineage>
</organism>
<evidence type="ECO:0000256" key="1">
    <source>
        <dbReference type="SAM" id="MobiDB-lite"/>
    </source>
</evidence>
<name>A0A7S2TKE0_9EUKA</name>
<gene>
    <name evidence="2" type="ORF">LSP00402_LOCUS4642</name>
</gene>
<reference evidence="2" key="1">
    <citation type="submission" date="2021-01" db="EMBL/GenBank/DDBJ databases">
        <authorList>
            <person name="Corre E."/>
            <person name="Pelletier E."/>
            <person name="Niang G."/>
            <person name="Scheremetjew M."/>
            <person name="Finn R."/>
            <person name="Kale V."/>
            <person name="Holt S."/>
            <person name="Cochrane G."/>
            <person name="Meng A."/>
            <person name="Brown T."/>
            <person name="Cohen L."/>
        </authorList>
    </citation>
    <scope>NUCLEOTIDE SEQUENCE</scope>
    <source>
        <strain evidence="2">CCMP622</strain>
    </source>
</reference>